<accession>A0A292Q218</accession>
<name>A0A292Q218_9PEZI</name>
<feature type="region of interest" description="Disordered" evidence="1">
    <location>
        <begin position="29"/>
        <end position="134"/>
    </location>
</feature>
<feature type="compositionally biased region" description="Polar residues" evidence="1">
    <location>
        <begin position="39"/>
        <end position="63"/>
    </location>
</feature>
<keyword evidence="3" id="KW-1185">Reference proteome</keyword>
<feature type="region of interest" description="Disordered" evidence="1">
    <location>
        <begin position="1"/>
        <end position="20"/>
    </location>
</feature>
<feature type="compositionally biased region" description="Basic residues" evidence="1">
    <location>
        <begin position="84"/>
        <end position="95"/>
    </location>
</feature>
<evidence type="ECO:0000313" key="2">
    <source>
        <dbReference type="EMBL" id="CUS12918.1"/>
    </source>
</evidence>
<feature type="compositionally biased region" description="Polar residues" evidence="1">
    <location>
        <begin position="104"/>
        <end position="121"/>
    </location>
</feature>
<dbReference type="AlphaFoldDB" id="A0A292Q218"/>
<reference evidence="2" key="1">
    <citation type="submission" date="2015-10" db="EMBL/GenBank/DDBJ databases">
        <authorList>
            <person name="Regsiter A."/>
            <person name="william w."/>
        </authorList>
    </citation>
    <scope>NUCLEOTIDE SEQUENCE</scope>
    <source>
        <strain evidence="2">Montdore</strain>
    </source>
</reference>
<evidence type="ECO:0000256" key="1">
    <source>
        <dbReference type="SAM" id="MobiDB-lite"/>
    </source>
</evidence>
<gene>
    <name evidence="2" type="ORF">GSTUAT00002969001</name>
</gene>
<dbReference type="EMBL" id="LN890980">
    <property type="protein sequence ID" value="CUS12918.1"/>
    <property type="molecule type" value="Genomic_DNA"/>
</dbReference>
<evidence type="ECO:0000313" key="3">
    <source>
        <dbReference type="Proteomes" id="UP001412239"/>
    </source>
</evidence>
<proteinExistence type="predicted"/>
<dbReference type="Proteomes" id="UP001412239">
    <property type="component" value="Unassembled WGS sequence"/>
</dbReference>
<feature type="compositionally biased region" description="Basic and acidic residues" evidence="1">
    <location>
        <begin position="1"/>
        <end position="10"/>
    </location>
</feature>
<organism evidence="2 3">
    <name type="scientific">Tuber aestivum</name>
    <name type="common">summer truffle</name>
    <dbReference type="NCBI Taxonomy" id="59557"/>
    <lineage>
        <taxon>Eukaryota</taxon>
        <taxon>Fungi</taxon>
        <taxon>Dikarya</taxon>
        <taxon>Ascomycota</taxon>
        <taxon>Pezizomycotina</taxon>
        <taxon>Pezizomycetes</taxon>
        <taxon>Pezizales</taxon>
        <taxon>Tuberaceae</taxon>
        <taxon>Tuber</taxon>
    </lineage>
</organism>
<sequence>MWRWRTDDIPHPMTGLTPEDQAYLSGNRLQRCNAGPSDANPSALPNATDLTPGTPSAPASQKPITPRNGRGRGRPTKILAGIKKPTRASTRKKALAQKLDLPTNPRQYQKGTKSPETSTPSLKEKGETTLHQPK</sequence>
<protein>
    <submittedName>
        <fullName evidence="2">Uncharacterized protein</fullName>
    </submittedName>
</protein>